<gene>
    <name evidence="2" type="ORF">PGT21_015030</name>
</gene>
<evidence type="ECO:0000313" key="2">
    <source>
        <dbReference type="EMBL" id="KAA1114603.1"/>
    </source>
</evidence>
<feature type="compositionally biased region" description="Basic and acidic residues" evidence="1">
    <location>
        <begin position="45"/>
        <end position="56"/>
    </location>
</feature>
<name>A0A5B0QNC8_PUCGR</name>
<reference evidence="2 3" key="1">
    <citation type="submission" date="2019-05" db="EMBL/GenBank/DDBJ databases">
        <title>Emergence of the Ug99 lineage of the wheat stem rust pathogen through somatic hybridization.</title>
        <authorList>
            <person name="Li F."/>
            <person name="Upadhyaya N.M."/>
            <person name="Sperschneider J."/>
            <person name="Matny O."/>
            <person name="Nguyen-Phuc H."/>
            <person name="Mago R."/>
            <person name="Raley C."/>
            <person name="Miller M.E."/>
            <person name="Silverstein K.A.T."/>
            <person name="Henningsen E."/>
            <person name="Hirsch C.D."/>
            <person name="Visser B."/>
            <person name="Pretorius Z.A."/>
            <person name="Steffenson B.J."/>
            <person name="Schwessinger B."/>
            <person name="Dodds P.N."/>
            <person name="Figueroa M."/>
        </authorList>
    </citation>
    <scope>NUCLEOTIDE SEQUENCE [LARGE SCALE GENOMIC DNA]</scope>
    <source>
        <strain evidence="2">21-0</strain>
    </source>
</reference>
<dbReference type="OrthoDB" id="2498923at2759"/>
<comment type="caution">
    <text evidence="2">The sequence shown here is derived from an EMBL/GenBank/DDBJ whole genome shotgun (WGS) entry which is preliminary data.</text>
</comment>
<organism evidence="2 3">
    <name type="scientific">Puccinia graminis f. sp. tritici</name>
    <dbReference type="NCBI Taxonomy" id="56615"/>
    <lineage>
        <taxon>Eukaryota</taxon>
        <taxon>Fungi</taxon>
        <taxon>Dikarya</taxon>
        <taxon>Basidiomycota</taxon>
        <taxon>Pucciniomycotina</taxon>
        <taxon>Pucciniomycetes</taxon>
        <taxon>Pucciniales</taxon>
        <taxon>Pucciniaceae</taxon>
        <taxon>Puccinia</taxon>
    </lineage>
</organism>
<proteinExistence type="predicted"/>
<evidence type="ECO:0000256" key="1">
    <source>
        <dbReference type="SAM" id="MobiDB-lite"/>
    </source>
</evidence>
<feature type="region of interest" description="Disordered" evidence="1">
    <location>
        <begin position="1"/>
        <end position="94"/>
    </location>
</feature>
<dbReference type="AlphaFoldDB" id="A0A5B0QNC8"/>
<keyword evidence="3" id="KW-1185">Reference proteome</keyword>
<dbReference type="Proteomes" id="UP000324748">
    <property type="component" value="Unassembled WGS sequence"/>
</dbReference>
<dbReference type="EMBL" id="VSWC01000014">
    <property type="protein sequence ID" value="KAA1114603.1"/>
    <property type="molecule type" value="Genomic_DNA"/>
</dbReference>
<accession>A0A5B0QNC8</accession>
<feature type="compositionally biased region" description="Basic and acidic residues" evidence="1">
    <location>
        <begin position="83"/>
        <end position="94"/>
    </location>
</feature>
<protein>
    <submittedName>
        <fullName evidence="2">Uncharacterized protein</fullName>
    </submittedName>
</protein>
<sequence>MKPANLIIQYDSDTQSDRSYTHTPNKTQDRKITPPNQGPAGIDLPPKKAKPESHDRNQRRRIGNHELADPFADSDSEDTGGQRPREDTPVPRTPHEQLYHDMGVAELGENVALTFHTLTEPQRSAALLAVQLSVHRRMDEIIRRGINPHPQVSAVTAVLSHEEQIRTFEYQKPAKDFIRMTARQCMTAENIETYAQDNHENLLFRLVMAEIALLPPAFQRAHLPPQFIGGDQSALNSVHAEVKNQLKQVRHKVRNVLLTGILTGDAPAPIKVPDIQELSRLVWKHLMTTGRSNPLSESEIDTRINVFLKVRIAYLRLATLVNYLDPDCRNISQWDQIDAQLVASRAHPINYTNHWNRLITSKDKALFGAKPMYADIDQDLISSPSDEEVHARMATGQRL</sequence>
<evidence type="ECO:0000313" key="3">
    <source>
        <dbReference type="Proteomes" id="UP000324748"/>
    </source>
</evidence>